<comment type="similarity">
    <text evidence="1">Belongs to the sulfotransferase 1 family.</text>
</comment>
<dbReference type="EnsemblMetazoa" id="XM_038203606.1">
    <property type="protein sequence ID" value="XP_038059534.1"/>
    <property type="gene ID" value="LOC119730619"/>
</dbReference>
<evidence type="ECO:0000313" key="4">
    <source>
        <dbReference type="EnsemblMetazoa" id="XP_038059534.1"/>
    </source>
</evidence>
<dbReference type="InterPro" id="IPR027417">
    <property type="entry name" value="P-loop_NTPase"/>
</dbReference>
<evidence type="ECO:0000256" key="1">
    <source>
        <dbReference type="ARBA" id="ARBA00005771"/>
    </source>
</evidence>
<dbReference type="OMA" id="VRTIINC"/>
<sequence>MTESNVRKWEHVLRGQPLPYRVLDANLQGVLDMEVRENDVFVVSYPKAGTNWLRAIINCMLKCPEDQNNMSLPLEMSMSSGTSQQEIEAAPPVFKIVQSWTSPRVMFTHLMPHLLPSHLSERGAKVVYICRNPKDVSVSYYYFRKTLRSKVQAPSLDVYIQQFMQGEVVYGSYFTHVKQYWEMKDKSNLLFIKYEDLKKDENAVIGEIATFLGRDLDADEIANISRQCSVPSMRTTFKTASQAVSVIMDQSKGEFVRKGKVGSWKETLTEAQSQRFDTLLSDHLAGTGLTFDFE</sequence>
<dbReference type="InterPro" id="IPR000863">
    <property type="entry name" value="Sulfotransferase_dom"/>
</dbReference>
<dbReference type="PANTHER" id="PTHR11783">
    <property type="entry name" value="SULFOTRANSFERASE SULT"/>
    <property type="match status" value="1"/>
</dbReference>
<dbReference type="RefSeq" id="XP_038059534.1">
    <property type="nucleotide sequence ID" value="XM_038203606.1"/>
</dbReference>
<keyword evidence="5" id="KW-1185">Reference proteome</keyword>
<evidence type="ECO:0000259" key="3">
    <source>
        <dbReference type="Pfam" id="PF00685"/>
    </source>
</evidence>
<dbReference type="Pfam" id="PF00685">
    <property type="entry name" value="Sulfotransfer_1"/>
    <property type="match status" value="1"/>
</dbReference>
<reference evidence="4" key="1">
    <citation type="submission" date="2022-11" db="UniProtKB">
        <authorList>
            <consortium name="EnsemblMetazoa"/>
        </authorList>
    </citation>
    <scope>IDENTIFICATION</scope>
</reference>
<dbReference type="Gene3D" id="3.40.50.300">
    <property type="entry name" value="P-loop containing nucleotide triphosphate hydrolases"/>
    <property type="match status" value="1"/>
</dbReference>
<name>A0A914A7X6_PATMI</name>
<dbReference type="GO" id="GO:0008146">
    <property type="term" value="F:sulfotransferase activity"/>
    <property type="evidence" value="ECO:0007669"/>
    <property type="project" value="InterPro"/>
</dbReference>
<protein>
    <recommendedName>
        <fullName evidence="3">Sulfotransferase domain-containing protein</fullName>
    </recommendedName>
</protein>
<dbReference type="OrthoDB" id="205623at2759"/>
<keyword evidence="2" id="KW-0808">Transferase</keyword>
<organism evidence="4 5">
    <name type="scientific">Patiria miniata</name>
    <name type="common">Bat star</name>
    <name type="synonym">Asterina miniata</name>
    <dbReference type="NCBI Taxonomy" id="46514"/>
    <lineage>
        <taxon>Eukaryota</taxon>
        <taxon>Metazoa</taxon>
        <taxon>Echinodermata</taxon>
        <taxon>Eleutherozoa</taxon>
        <taxon>Asterozoa</taxon>
        <taxon>Asteroidea</taxon>
        <taxon>Valvatacea</taxon>
        <taxon>Valvatida</taxon>
        <taxon>Asterinidae</taxon>
        <taxon>Patiria</taxon>
    </lineage>
</organism>
<proteinExistence type="inferred from homology"/>
<accession>A0A914A7X6</accession>
<dbReference type="GeneID" id="119730619"/>
<dbReference type="AlphaFoldDB" id="A0A914A7X6"/>
<evidence type="ECO:0000313" key="5">
    <source>
        <dbReference type="Proteomes" id="UP000887568"/>
    </source>
</evidence>
<feature type="domain" description="Sulfotransferase" evidence="3">
    <location>
        <begin position="38"/>
        <end position="288"/>
    </location>
</feature>
<evidence type="ECO:0000256" key="2">
    <source>
        <dbReference type="ARBA" id="ARBA00022679"/>
    </source>
</evidence>
<dbReference type="SUPFAM" id="SSF52540">
    <property type="entry name" value="P-loop containing nucleoside triphosphate hydrolases"/>
    <property type="match status" value="1"/>
</dbReference>
<dbReference type="Proteomes" id="UP000887568">
    <property type="component" value="Unplaced"/>
</dbReference>